<dbReference type="Pfam" id="PF02515">
    <property type="entry name" value="CoA_transf_3"/>
    <property type="match status" value="1"/>
</dbReference>
<dbReference type="InterPro" id="IPR003673">
    <property type="entry name" value="CoA-Trfase_fam_III"/>
</dbReference>
<evidence type="ECO:0000313" key="2">
    <source>
        <dbReference type="EMBL" id="SVB81858.1"/>
    </source>
</evidence>
<dbReference type="PANTHER" id="PTHR48207:SF3">
    <property type="entry name" value="SUCCINATE--HYDROXYMETHYLGLUTARATE COA-TRANSFERASE"/>
    <property type="match status" value="1"/>
</dbReference>
<proteinExistence type="predicted"/>
<feature type="non-terminal residue" evidence="2">
    <location>
        <position position="1"/>
    </location>
</feature>
<dbReference type="SUPFAM" id="SSF89796">
    <property type="entry name" value="CoA-transferase family III (CaiB/BaiF)"/>
    <property type="match status" value="1"/>
</dbReference>
<dbReference type="InterPro" id="IPR023606">
    <property type="entry name" value="CoA-Trfase_III_dom_1_sf"/>
</dbReference>
<dbReference type="InterPro" id="IPR050483">
    <property type="entry name" value="CoA-transferase_III_domain"/>
</dbReference>
<accession>A0A382H3I7</accession>
<keyword evidence="1" id="KW-0808">Transferase</keyword>
<dbReference type="InterPro" id="IPR044855">
    <property type="entry name" value="CoA-Trfase_III_dom3_sf"/>
</dbReference>
<name>A0A382H3I7_9ZZZZ</name>
<gene>
    <name evidence="2" type="ORF">METZ01_LOCUS234712</name>
</gene>
<dbReference type="GO" id="GO:0008410">
    <property type="term" value="F:CoA-transferase activity"/>
    <property type="evidence" value="ECO:0007669"/>
    <property type="project" value="TreeGrafter"/>
</dbReference>
<evidence type="ECO:0000256" key="1">
    <source>
        <dbReference type="ARBA" id="ARBA00022679"/>
    </source>
</evidence>
<sequence length="394" mass="44540">VIDWTMWQFGPVSTMMLADMGAEVIKIESLDGDHGRQLGRVRGHSAETKGGLSAYFEGMNRQKMGIALDLKNPKGLKIMHQLVSESDIFVQNFRKGVAERLGVGYEDLIEHNPEIIYASASGYGPDGPDSDKPAFALTAEARAGALWWFGPDDDTPHELDIADQIAGMMLSYGVIGAVVSRERFGFGQKVDVSHLGSMIWARGMQNGISLLQDFEMPRFERKMAGQVLWNYYKCADGEWIAFSMGQGDRYWPTFCKAIDRRDLIENVKFNNMTVRFDNRMELIQILDSVFVTLPRAEWERRLKEAGDLIWERVQRTLDLPNDPQVIANDYLVDFNHPVIGPSKWLQTPVTYNKTPLSTRKMAPAHGEDTEEILINLLGYDWDEILSLKTEGAIL</sequence>
<dbReference type="Gene3D" id="3.30.1540.10">
    <property type="entry name" value="formyl-coa transferase, domain 3"/>
    <property type="match status" value="1"/>
</dbReference>
<organism evidence="2">
    <name type="scientific">marine metagenome</name>
    <dbReference type="NCBI Taxonomy" id="408172"/>
    <lineage>
        <taxon>unclassified sequences</taxon>
        <taxon>metagenomes</taxon>
        <taxon>ecological metagenomes</taxon>
    </lineage>
</organism>
<protein>
    <recommendedName>
        <fullName evidence="3">Carnitine dehydratase</fullName>
    </recommendedName>
</protein>
<reference evidence="2" key="1">
    <citation type="submission" date="2018-05" db="EMBL/GenBank/DDBJ databases">
        <authorList>
            <person name="Lanie J.A."/>
            <person name="Ng W.-L."/>
            <person name="Kazmierczak K.M."/>
            <person name="Andrzejewski T.M."/>
            <person name="Davidsen T.M."/>
            <person name="Wayne K.J."/>
            <person name="Tettelin H."/>
            <person name="Glass J.I."/>
            <person name="Rusch D."/>
            <person name="Podicherti R."/>
            <person name="Tsui H.-C.T."/>
            <person name="Winkler M.E."/>
        </authorList>
    </citation>
    <scope>NUCLEOTIDE SEQUENCE</scope>
</reference>
<dbReference type="PANTHER" id="PTHR48207">
    <property type="entry name" value="SUCCINATE--HYDROXYMETHYLGLUTARATE COA-TRANSFERASE"/>
    <property type="match status" value="1"/>
</dbReference>
<dbReference type="AlphaFoldDB" id="A0A382H3I7"/>
<dbReference type="Gene3D" id="3.40.50.10540">
    <property type="entry name" value="Crotonobetainyl-coa:carnitine coa-transferase, domain 1"/>
    <property type="match status" value="1"/>
</dbReference>
<dbReference type="EMBL" id="UINC01058971">
    <property type="protein sequence ID" value="SVB81858.1"/>
    <property type="molecule type" value="Genomic_DNA"/>
</dbReference>
<evidence type="ECO:0008006" key="3">
    <source>
        <dbReference type="Google" id="ProtNLM"/>
    </source>
</evidence>